<evidence type="ECO:0000313" key="2">
    <source>
        <dbReference type="Proteomes" id="UP000185860"/>
    </source>
</evidence>
<accession>A0A1U7IG76</accession>
<proteinExistence type="predicted"/>
<sequence length="65" mass="7679">MAQQSASSNIQDINDAQIWDNLKEAIASCSGFERWQYEQQVDEDDTSLDYRVRRYLRETLETLAY</sequence>
<gene>
    <name evidence="1" type="ORF">NIES2119_18615</name>
</gene>
<evidence type="ECO:0000313" key="1">
    <source>
        <dbReference type="EMBL" id="OKH36010.1"/>
    </source>
</evidence>
<protein>
    <submittedName>
        <fullName evidence="1">Uncharacterized protein</fullName>
    </submittedName>
</protein>
<dbReference type="STRING" id="454136.NIES2119_18615"/>
<organism evidence="1 2">
    <name type="scientific">[Phormidium ambiguum] IAM M-71</name>
    <dbReference type="NCBI Taxonomy" id="454136"/>
    <lineage>
        <taxon>Bacteria</taxon>
        <taxon>Bacillati</taxon>
        <taxon>Cyanobacteriota</taxon>
        <taxon>Cyanophyceae</taxon>
        <taxon>Oscillatoriophycideae</taxon>
        <taxon>Aerosakkonematales</taxon>
        <taxon>Aerosakkonemataceae</taxon>
        <taxon>Floridanema</taxon>
    </lineage>
</organism>
<dbReference type="AlphaFoldDB" id="A0A1U7IG76"/>
<name>A0A1U7IG76_9CYAN</name>
<dbReference type="EMBL" id="MRCE01000018">
    <property type="protein sequence ID" value="OKH36010.1"/>
    <property type="molecule type" value="Genomic_DNA"/>
</dbReference>
<dbReference type="Proteomes" id="UP000185860">
    <property type="component" value="Unassembled WGS sequence"/>
</dbReference>
<dbReference type="RefSeq" id="WP_073595005.1">
    <property type="nucleotide sequence ID" value="NZ_MRCE01000018.1"/>
</dbReference>
<comment type="caution">
    <text evidence="1">The sequence shown here is derived from an EMBL/GenBank/DDBJ whole genome shotgun (WGS) entry which is preliminary data.</text>
</comment>
<dbReference type="OrthoDB" id="573503at2"/>
<reference evidence="1 2" key="1">
    <citation type="submission" date="2016-11" db="EMBL/GenBank/DDBJ databases">
        <title>Draft Genome Sequences of Nine Cyanobacterial Strains from Diverse Habitats.</title>
        <authorList>
            <person name="Zhu T."/>
            <person name="Hou S."/>
            <person name="Lu X."/>
            <person name="Hess W.R."/>
        </authorList>
    </citation>
    <scope>NUCLEOTIDE SEQUENCE [LARGE SCALE GENOMIC DNA]</scope>
    <source>
        <strain evidence="1 2">IAM M-71</strain>
    </source>
</reference>